<keyword evidence="2" id="KW-1003">Cell membrane</keyword>
<name>A0A9P0AJD6_BEMTA</name>
<dbReference type="AlphaFoldDB" id="A0A9P0AJD6"/>
<evidence type="ECO:0000256" key="3">
    <source>
        <dbReference type="ARBA" id="ARBA00022692"/>
    </source>
</evidence>
<feature type="transmembrane region" description="Helical" evidence="8">
    <location>
        <begin position="435"/>
        <end position="454"/>
    </location>
</feature>
<sequence length="752" mass="86783">MNLVFKLCLLAYLLTVKTTLEAEVLLLSNDRETEQLISSALIICKKTAEVSGRAHFYVVSTNSEFPIQKLIRKLHENMIDTVFITHHNLLQKSKVGGLAKNIIVFLNSLEEIMNLILDTASKSASESVSRNATNESPKLNHYCLQDALRHFGMVRGNKTCDFTIQLTRTELDGKAELAGPICELTKSLYANKVWNYNNYITFMLPTPKKGDFASCSDTTELGRQLNFTLRFFWRFFRGDRTFICRGDVCCAYDPHMRILRRIEPTAKNDFNIVSTLQGQSFKVGFVFKKNVLKFGELSSPVAVSIVYKVITDIRIELQCDPIVYTICKDRTEIDYFKEAQQSNFDLLIYDGNLYPNQDFSTFDFSVPVQSCSYCFITSRSEFMPQSLVPFKCFSLQTWAVILTTVASLYGAFYVFQRSQWTLFNRLYSTQMQREFENTSVSFYLYSFLVVGYPSRQLLGRVVTGKILFLIMSFFVLIVGTLFQSKMTTLLSKHARYPDIDTLEDLTNSDLMVQTPDLETTSELLQDYPFYQSLKNKLTEGPFYVENKVYYQVKQDIYTISMNYSLPPEDPSAVLSRLERMKSEITSNLRSLTESDAFEMTISEMRYKYHGNILVPEYLNVYKEFHLVKECMLTFPMIIQVQKRSQFSEYVIKKINAYSENGLLLSALSETSLSDMFLSKRRYVNDDDEDDFSPPEVFTMQHLQPAFVCLILGWILSGIVFALELIIDVSKEHWASRFSRCVEKLIRPSSLWV</sequence>
<evidence type="ECO:0000313" key="10">
    <source>
        <dbReference type="EMBL" id="CAH0393079.1"/>
    </source>
</evidence>
<keyword evidence="5 8" id="KW-0472">Membrane</keyword>
<evidence type="ECO:0000256" key="1">
    <source>
        <dbReference type="ARBA" id="ARBA00004651"/>
    </source>
</evidence>
<keyword evidence="11" id="KW-1185">Reference proteome</keyword>
<organism evidence="10 11">
    <name type="scientific">Bemisia tabaci</name>
    <name type="common">Sweetpotato whitefly</name>
    <name type="synonym">Aleurodes tabaci</name>
    <dbReference type="NCBI Taxonomy" id="7038"/>
    <lineage>
        <taxon>Eukaryota</taxon>
        <taxon>Metazoa</taxon>
        <taxon>Ecdysozoa</taxon>
        <taxon>Arthropoda</taxon>
        <taxon>Hexapoda</taxon>
        <taxon>Insecta</taxon>
        <taxon>Pterygota</taxon>
        <taxon>Neoptera</taxon>
        <taxon>Paraneoptera</taxon>
        <taxon>Hemiptera</taxon>
        <taxon>Sternorrhyncha</taxon>
        <taxon>Aleyrodoidea</taxon>
        <taxon>Aleyrodidae</taxon>
        <taxon>Aleyrodinae</taxon>
        <taxon>Bemisia</taxon>
    </lineage>
</organism>
<dbReference type="Proteomes" id="UP001152759">
    <property type="component" value="Chromosome 7"/>
</dbReference>
<evidence type="ECO:0000313" key="11">
    <source>
        <dbReference type="Proteomes" id="UP001152759"/>
    </source>
</evidence>
<dbReference type="PANTHER" id="PTHR42643">
    <property type="entry name" value="IONOTROPIC RECEPTOR 20A-RELATED"/>
    <property type="match status" value="1"/>
</dbReference>
<dbReference type="InterPro" id="IPR052192">
    <property type="entry name" value="Insect_Ionotropic_Sensory_Rcpt"/>
</dbReference>
<proteinExistence type="predicted"/>
<gene>
    <name evidence="10" type="ORF">BEMITA_LOCUS11523</name>
</gene>
<evidence type="ECO:0000256" key="5">
    <source>
        <dbReference type="ARBA" id="ARBA00023136"/>
    </source>
</evidence>
<keyword evidence="9" id="KW-0732">Signal</keyword>
<evidence type="ECO:0000256" key="7">
    <source>
        <dbReference type="ARBA" id="ARBA00023180"/>
    </source>
</evidence>
<keyword evidence="6" id="KW-0675">Receptor</keyword>
<keyword evidence="4 8" id="KW-1133">Transmembrane helix</keyword>
<dbReference type="EMBL" id="OU963868">
    <property type="protein sequence ID" value="CAH0393079.1"/>
    <property type="molecule type" value="Genomic_DNA"/>
</dbReference>
<keyword evidence="7" id="KW-0325">Glycoprotein</keyword>
<dbReference type="GO" id="GO:0005886">
    <property type="term" value="C:plasma membrane"/>
    <property type="evidence" value="ECO:0007669"/>
    <property type="project" value="UniProtKB-SubCell"/>
</dbReference>
<comment type="subcellular location">
    <subcellularLocation>
        <location evidence="1">Cell membrane</location>
        <topology evidence="1">Multi-pass membrane protein</topology>
    </subcellularLocation>
</comment>
<keyword evidence="3 8" id="KW-0812">Transmembrane</keyword>
<dbReference type="PANTHER" id="PTHR42643:SF38">
    <property type="entry name" value="IONOTROPIC RECEPTOR 100A"/>
    <property type="match status" value="1"/>
</dbReference>
<reference evidence="10" key="1">
    <citation type="submission" date="2021-12" db="EMBL/GenBank/DDBJ databases">
        <authorList>
            <person name="King R."/>
        </authorList>
    </citation>
    <scope>NUCLEOTIDE SEQUENCE</scope>
</reference>
<feature type="chain" id="PRO_5040168503" description="Ionotropic receptor" evidence="9">
    <location>
        <begin position="23"/>
        <end position="752"/>
    </location>
</feature>
<evidence type="ECO:0008006" key="12">
    <source>
        <dbReference type="Google" id="ProtNLM"/>
    </source>
</evidence>
<feature type="transmembrane region" description="Helical" evidence="8">
    <location>
        <begin position="395"/>
        <end position="415"/>
    </location>
</feature>
<evidence type="ECO:0000256" key="6">
    <source>
        <dbReference type="ARBA" id="ARBA00023170"/>
    </source>
</evidence>
<evidence type="ECO:0000256" key="4">
    <source>
        <dbReference type="ARBA" id="ARBA00022989"/>
    </source>
</evidence>
<evidence type="ECO:0000256" key="8">
    <source>
        <dbReference type="SAM" id="Phobius"/>
    </source>
</evidence>
<evidence type="ECO:0000256" key="2">
    <source>
        <dbReference type="ARBA" id="ARBA00022475"/>
    </source>
</evidence>
<feature type="transmembrane region" description="Helical" evidence="8">
    <location>
        <begin position="705"/>
        <end position="726"/>
    </location>
</feature>
<protein>
    <recommendedName>
        <fullName evidence="12">Ionotropic receptor</fullName>
    </recommendedName>
</protein>
<feature type="transmembrane region" description="Helical" evidence="8">
    <location>
        <begin position="466"/>
        <end position="482"/>
    </location>
</feature>
<accession>A0A9P0AJD6</accession>
<feature type="signal peptide" evidence="9">
    <location>
        <begin position="1"/>
        <end position="22"/>
    </location>
</feature>
<evidence type="ECO:0000256" key="9">
    <source>
        <dbReference type="SAM" id="SignalP"/>
    </source>
</evidence>